<evidence type="ECO:0000256" key="8">
    <source>
        <dbReference type="ARBA" id="ARBA00071620"/>
    </source>
</evidence>
<keyword evidence="3" id="KW-0805">Transcription regulation</keyword>
<dbReference type="PANTHER" id="PTHR44846:SF16">
    <property type="entry name" value="TRANSCRIPTIONAL REGULATOR PHNF-RELATED"/>
    <property type="match status" value="1"/>
</dbReference>
<dbReference type="InterPro" id="IPR010248">
    <property type="entry name" value="His_ut_repres"/>
</dbReference>
<keyword evidence="4" id="KW-0238">DNA-binding</keyword>
<evidence type="ECO:0000256" key="6">
    <source>
        <dbReference type="ARBA" id="ARBA00058362"/>
    </source>
</evidence>
<dbReference type="InterPro" id="IPR036390">
    <property type="entry name" value="WH_DNA-bd_sf"/>
</dbReference>
<evidence type="ECO:0000256" key="7">
    <source>
        <dbReference type="ARBA" id="ARBA00060686"/>
    </source>
</evidence>
<dbReference type="InterPro" id="IPR028978">
    <property type="entry name" value="Chorismate_lyase_/UTRA_dom_sf"/>
</dbReference>
<feature type="domain" description="HTH gntR-type" evidence="10">
    <location>
        <begin position="16"/>
        <end position="84"/>
    </location>
</feature>
<dbReference type="FunFam" id="1.10.10.10:FF:000079">
    <property type="entry name" value="GntR family transcriptional regulator"/>
    <property type="match status" value="1"/>
</dbReference>
<organism evidence="11 12">
    <name type="scientific">Bradyrhizobium brasilense</name>
    <dbReference type="NCBI Taxonomy" id="1419277"/>
    <lineage>
        <taxon>Bacteria</taxon>
        <taxon>Pseudomonadati</taxon>
        <taxon>Pseudomonadota</taxon>
        <taxon>Alphaproteobacteria</taxon>
        <taxon>Hyphomicrobiales</taxon>
        <taxon>Nitrobacteraceae</taxon>
        <taxon>Bradyrhizobium</taxon>
    </lineage>
</organism>
<gene>
    <name evidence="11" type="ORF">SAMN05216337_1003310</name>
</gene>
<proteinExistence type="predicted"/>
<evidence type="ECO:0000256" key="2">
    <source>
        <dbReference type="ARBA" id="ARBA00022808"/>
    </source>
</evidence>
<sequence length="247" mass="27531">MSLASDQAKPGAANKPTLYKRIRLDIETRILTGEWPPGHRIPFEYQLMARYRCSRMTVNKALSELAQADLIERRRRAGTFVRRPQHLSAVLKIADIRAEITALGRSYGYQLIECRRRTATSADRARLGVSTAGKIVAIACRHSADNVPFAVEDRLIDLSTVPEAATADFAREPPGSWLLHHVPWTEAEHTISAIVADDRTAKALDIAVGAPCLVIDRYTWRSARTVTAVRLHYPGETHRLVARFKGG</sequence>
<dbReference type="CDD" id="cd07377">
    <property type="entry name" value="WHTH_GntR"/>
    <property type="match status" value="1"/>
</dbReference>
<evidence type="ECO:0000256" key="1">
    <source>
        <dbReference type="ARBA" id="ARBA00022491"/>
    </source>
</evidence>
<keyword evidence="1" id="KW-0678">Repressor</keyword>
<accession>A0A1G6MN65</accession>
<evidence type="ECO:0000313" key="12">
    <source>
        <dbReference type="Proteomes" id="UP000199245"/>
    </source>
</evidence>
<dbReference type="SMART" id="SM00866">
    <property type="entry name" value="UTRA"/>
    <property type="match status" value="1"/>
</dbReference>
<dbReference type="GO" id="GO:0003700">
    <property type="term" value="F:DNA-binding transcription factor activity"/>
    <property type="evidence" value="ECO:0007669"/>
    <property type="project" value="UniProtKB-UniRule"/>
</dbReference>
<evidence type="ECO:0000259" key="10">
    <source>
        <dbReference type="PROSITE" id="PS50949"/>
    </source>
</evidence>
<keyword evidence="2" id="KW-0369">Histidine metabolism</keyword>
<evidence type="ECO:0000256" key="3">
    <source>
        <dbReference type="ARBA" id="ARBA00023015"/>
    </source>
</evidence>
<dbReference type="SUPFAM" id="SSF64288">
    <property type="entry name" value="Chorismate lyase-like"/>
    <property type="match status" value="1"/>
</dbReference>
<dbReference type="InterPro" id="IPR050679">
    <property type="entry name" value="Bact_HTH_transcr_reg"/>
</dbReference>
<dbReference type="InterPro" id="IPR000524">
    <property type="entry name" value="Tscrpt_reg_HTH_GntR"/>
</dbReference>
<dbReference type="PANTHER" id="PTHR44846">
    <property type="entry name" value="MANNOSYL-D-GLYCERATE TRANSPORT/METABOLISM SYSTEM REPRESSOR MNGR-RELATED"/>
    <property type="match status" value="1"/>
</dbReference>
<evidence type="ECO:0000256" key="4">
    <source>
        <dbReference type="ARBA" id="ARBA00023125"/>
    </source>
</evidence>
<comment type="pathway">
    <text evidence="7">Amino-acid degradation; L-histidine degradation into L-glutamate [regulation].</text>
</comment>
<dbReference type="Gene3D" id="1.10.10.10">
    <property type="entry name" value="Winged helix-like DNA-binding domain superfamily/Winged helix DNA-binding domain"/>
    <property type="match status" value="1"/>
</dbReference>
<comment type="function">
    <text evidence="6">Repressor which binds to the hutP region in the histidine utilization (hut) operon. It blocks the expression of all the hut genes in the absence of inducer.</text>
</comment>
<dbReference type="RefSeq" id="WP_092080003.1">
    <property type="nucleotide sequence ID" value="NZ_FMZW01000003.1"/>
</dbReference>
<evidence type="ECO:0000256" key="9">
    <source>
        <dbReference type="NCBIfam" id="TIGR02018"/>
    </source>
</evidence>
<protein>
    <recommendedName>
        <fullName evidence="8 9">Histidine utilization repressor</fullName>
    </recommendedName>
</protein>
<dbReference type="NCBIfam" id="TIGR02018">
    <property type="entry name" value="his_ut_repres"/>
    <property type="match status" value="1"/>
</dbReference>
<dbReference type="GO" id="GO:0045892">
    <property type="term" value="P:negative regulation of DNA-templated transcription"/>
    <property type="evidence" value="ECO:0007669"/>
    <property type="project" value="UniProtKB-UniRule"/>
</dbReference>
<dbReference type="PROSITE" id="PS50949">
    <property type="entry name" value="HTH_GNTR"/>
    <property type="match status" value="1"/>
</dbReference>
<dbReference type="Proteomes" id="UP000199245">
    <property type="component" value="Unassembled WGS sequence"/>
</dbReference>
<dbReference type="Pfam" id="PF07702">
    <property type="entry name" value="UTRA"/>
    <property type="match status" value="1"/>
</dbReference>
<dbReference type="AlphaFoldDB" id="A0A1G6MN65"/>
<dbReference type="SMART" id="SM00345">
    <property type="entry name" value="HTH_GNTR"/>
    <property type="match status" value="1"/>
</dbReference>
<dbReference type="InterPro" id="IPR036388">
    <property type="entry name" value="WH-like_DNA-bd_sf"/>
</dbReference>
<evidence type="ECO:0000313" key="11">
    <source>
        <dbReference type="EMBL" id="SDC56667.1"/>
    </source>
</evidence>
<dbReference type="FunFam" id="3.40.1410.10:FF:000004">
    <property type="entry name" value="Histidine utilization repressor"/>
    <property type="match status" value="1"/>
</dbReference>
<dbReference type="GO" id="GO:0003677">
    <property type="term" value="F:DNA binding"/>
    <property type="evidence" value="ECO:0007669"/>
    <property type="project" value="UniProtKB-UniRule"/>
</dbReference>
<reference evidence="11 12" key="1">
    <citation type="submission" date="2016-10" db="EMBL/GenBank/DDBJ databases">
        <authorList>
            <person name="de Groot N.N."/>
        </authorList>
    </citation>
    <scope>NUCLEOTIDE SEQUENCE [LARGE SCALE GENOMIC DNA]</scope>
    <source>
        <strain evidence="11 12">R5</strain>
    </source>
</reference>
<dbReference type="Pfam" id="PF00392">
    <property type="entry name" value="GntR"/>
    <property type="match status" value="1"/>
</dbReference>
<evidence type="ECO:0000256" key="5">
    <source>
        <dbReference type="ARBA" id="ARBA00023163"/>
    </source>
</evidence>
<dbReference type="Gene3D" id="3.40.1410.10">
    <property type="entry name" value="Chorismate lyase-like"/>
    <property type="match status" value="1"/>
</dbReference>
<dbReference type="GO" id="GO:0006547">
    <property type="term" value="P:L-histidine metabolic process"/>
    <property type="evidence" value="ECO:0007669"/>
    <property type="project" value="UniProtKB-UniRule"/>
</dbReference>
<dbReference type="SUPFAM" id="SSF46785">
    <property type="entry name" value="Winged helix' DNA-binding domain"/>
    <property type="match status" value="1"/>
</dbReference>
<dbReference type="InterPro" id="IPR011663">
    <property type="entry name" value="UTRA"/>
</dbReference>
<keyword evidence="5" id="KW-0804">Transcription</keyword>
<name>A0A1G6MN65_9BRAD</name>
<dbReference type="EMBL" id="FMZW01000003">
    <property type="protein sequence ID" value="SDC56667.1"/>
    <property type="molecule type" value="Genomic_DNA"/>
</dbReference>